<dbReference type="Gene3D" id="3.80.10.10">
    <property type="entry name" value="Ribonuclease Inhibitor"/>
    <property type="match status" value="1"/>
</dbReference>
<dbReference type="Proteomes" id="UP000824998">
    <property type="component" value="Unassembled WGS sequence"/>
</dbReference>
<dbReference type="SUPFAM" id="SSF52047">
    <property type="entry name" value="RNI-like"/>
    <property type="match status" value="1"/>
</dbReference>
<proteinExistence type="predicted"/>
<protein>
    <submittedName>
        <fullName evidence="1">Uncharacterized protein</fullName>
    </submittedName>
</protein>
<keyword evidence="2" id="KW-1185">Reference proteome</keyword>
<dbReference type="EMBL" id="MU251403">
    <property type="protein sequence ID" value="KAG9236613.1"/>
    <property type="molecule type" value="Genomic_DNA"/>
</dbReference>
<comment type="caution">
    <text evidence="1">The sequence shown here is derived from an EMBL/GenBank/DDBJ whole genome shotgun (WGS) entry which is preliminary data.</text>
</comment>
<sequence length="570" mass="64034">MLKLPPDVLVVICEELGNRRDFGTLFNCALSSKSLVYPALGWIYRIHNLCPIVSNEAFDPEFTSARKPTYNALLEEQRDTLSKWVLMWKSIIRSSLGTTAYPYCLYIRALDLRNLADLLHDGMFYTTSAYNSFFRGEMTQFSAHKDTPMKQKTRNNKKGACVRFNVPGVLDRVGESITNFVFESAKENKYTAALEDISGHISATALPIWTSRLSKLKSMTLWDGSALNEKLAVSMAQTCFYFDDLTFKACLKNQDVDGRLASFFNGLRADTLRSFNALNANSVGPETLLALTHHAKSLKSLKFGGLKSEAIKSISNLQGCDTLECLEIVDADGLINLEATENDVFIEMIEWLGRCDSLRDLQLTSLVSSPEILTQICPKDNIKLRSLVVHDYNLIGNSEFHRALAFQTSLENLDLKADADGAFRDDIDALVDTLCTLSNLRCLKLISTSDYFTSSEIIRLASWLHNLEDFWFGGYEITDRIWSKMSDLHNLRALNIVGISTFSKTGIENYITTLGEGNRGFDLQVMAQSSSHTISEEGREDLQEHIRAKVGGRFGYTPHREDSESEDFSD</sequence>
<organism evidence="1 2">
    <name type="scientific">Amylocarpus encephaloides</name>
    <dbReference type="NCBI Taxonomy" id="45428"/>
    <lineage>
        <taxon>Eukaryota</taxon>
        <taxon>Fungi</taxon>
        <taxon>Dikarya</taxon>
        <taxon>Ascomycota</taxon>
        <taxon>Pezizomycotina</taxon>
        <taxon>Leotiomycetes</taxon>
        <taxon>Helotiales</taxon>
        <taxon>Helotiales incertae sedis</taxon>
        <taxon>Amylocarpus</taxon>
    </lineage>
</organism>
<accession>A0A9P7YP81</accession>
<reference evidence="1" key="1">
    <citation type="journal article" date="2021" name="IMA Fungus">
        <title>Genomic characterization of three marine fungi, including Emericellopsis atlantica sp. nov. with signatures of a generalist lifestyle and marine biomass degradation.</title>
        <authorList>
            <person name="Hagestad O.C."/>
            <person name="Hou L."/>
            <person name="Andersen J.H."/>
            <person name="Hansen E.H."/>
            <person name="Altermark B."/>
            <person name="Li C."/>
            <person name="Kuhnert E."/>
            <person name="Cox R.J."/>
            <person name="Crous P.W."/>
            <person name="Spatafora J.W."/>
            <person name="Lail K."/>
            <person name="Amirebrahimi M."/>
            <person name="Lipzen A."/>
            <person name="Pangilinan J."/>
            <person name="Andreopoulos W."/>
            <person name="Hayes R.D."/>
            <person name="Ng V."/>
            <person name="Grigoriev I.V."/>
            <person name="Jackson S.A."/>
            <person name="Sutton T.D.S."/>
            <person name="Dobson A.D.W."/>
            <person name="Rama T."/>
        </authorList>
    </citation>
    <scope>NUCLEOTIDE SEQUENCE</scope>
    <source>
        <strain evidence="1">TRa018bII</strain>
    </source>
</reference>
<dbReference type="AlphaFoldDB" id="A0A9P7YP81"/>
<gene>
    <name evidence="1" type="ORF">BJ875DRAFT_215154</name>
</gene>
<name>A0A9P7YP81_9HELO</name>
<evidence type="ECO:0000313" key="2">
    <source>
        <dbReference type="Proteomes" id="UP000824998"/>
    </source>
</evidence>
<dbReference type="OrthoDB" id="10028886at2759"/>
<dbReference type="InterPro" id="IPR032675">
    <property type="entry name" value="LRR_dom_sf"/>
</dbReference>
<evidence type="ECO:0000313" key="1">
    <source>
        <dbReference type="EMBL" id="KAG9236613.1"/>
    </source>
</evidence>